<evidence type="ECO:0000256" key="1">
    <source>
        <dbReference type="ARBA" id="ARBA00004429"/>
    </source>
</evidence>
<evidence type="ECO:0000256" key="5">
    <source>
        <dbReference type="ARBA" id="ARBA00023136"/>
    </source>
</evidence>
<feature type="transmembrane region" description="Helical" evidence="6">
    <location>
        <begin position="372"/>
        <end position="389"/>
    </location>
</feature>
<dbReference type="Proteomes" id="UP000306918">
    <property type="component" value="Unassembled WGS sequence"/>
</dbReference>
<evidence type="ECO:0000313" key="9">
    <source>
        <dbReference type="Proteomes" id="UP000306918"/>
    </source>
</evidence>
<organism evidence="8 9">
    <name type="scientific">Niastella caeni</name>
    <dbReference type="NCBI Taxonomy" id="2569763"/>
    <lineage>
        <taxon>Bacteria</taxon>
        <taxon>Pseudomonadati</taxon>
        <taxon>Bacteroidota</taxon>
        <taxon>Chitinophagia</taxon>
        <taxon>Chitinophagales</taxon>
        <taxon>Chitinophagaceae</taxon>
        <taxon>Niastella</taxon>
    </lineage>
</organism>
<dbReference type="PANTHER" id="PTHR43702">
    <property type="entry name" value="L-FUCOSE-PROTON SYMPORTER"/>
    <property type="match status" value="1"/>
</dbReference>
<feature type="transmembrane region" description="Helical" evidence="6">
    <location>
        <begin position="145"/>
        <end position="167"/>
    </location>
</feature>
<dbReference type="PANTHER" id="PTHR43702:SF3">
    <property type="entry name" value="PROTEIN TSGA"/>
    <property type="match status" value="1"/>
</dbReference>
<dbReference type="RefSeq" id="WP_136580928.1">
    <property type="nucleotide sequence ID" value="NZ_STFF01000016.1"/>
</dbReference>
<comment type="subcellular location">
    <subcellularLocation>
        <location evidence="1">Cell inner membrane</location>
        <topology evidence="1">Multi-pass membrane protein</topology>
    </subcellularLocation>
</comment>
<dbReference type="PROSITE" id="PS50850">
    <property type="entry name" value="MFS"/>
    <property type="match status" value="1"/>
</dbReference>
<feature type="transmembrane region" description="Helical" evidence="6">
    <location>
        <begin position="454"/>
        <end position="475"/>
    </location>
</feature>
<reference evidence="8 9" key="1">
    <citation type="submission" date="2019-04" db="EMBL/GenBank/DDBJ databases">
        <title>Niastella caeni sp. nov., isolated from activated sludge.</title>
        <authorList>
            <person name="Sheng M."/>
        </authorList>
    </citation>
    <scope>NUCLEOTIDE SEQUENCE [LARGE SCALE GENOMIC DNA]</scope>
    <source>
        <strain evidence="8 9">HX-2-15</strain>
    </source>
</reference>
<evidence type="ECO:0000256" key="2">
    <source>
        <dbReference type="ARBA" id="ARBA00022475"/>
    </source>
</evidence>
<feature type="transmembrane region" description="Helical" evidence="6">
    <location>
        <begin position="294"/>
        <end position="313"/>
    </location>
</feature>
<feature type="domain" description="Major facilitator superfamily (MFS) profile" evidence="7">
    <location>
        <begin position="1"/>
        <end position="210"/>
    </location>
</feature>
<accession>A0A4S8H738</accession>
<evidence type="ECO:0000256" key="3">
    <source>
        <dbReference type="ARBA" id="ARBA00022692"/>
    </source>
</evidence>
<protein>
    <submittedName>
        <fullName evidence="8">Sugar MFS transporter</fullName>
    </submittedName>
</protein>
<feature type="transmembrane region" description="Helical" evidence="6">
    <location>
        <begin position="240"/>
        <end position="259"/>
    </location>
</feature>
<dbReference type="EMBL" id="STFF01000016">
    <property type="protein sequence ID" value="THU30453.1"/>
    <property type="molecule type" value="Genomic_DNA"/>
</dbReference>
<feature type="transmembrane region" description="Helical" evidence="6">
    <location>
        <begin position="12"/>
        <end position="34"/>
    </location>
</feature>
<feature type="transmembrane region" description="Helical" evidence="6">
    <location>
        <begin position="46"/>
        <end position="66"/>
    </location>
</feature>
<dbReference type="InterPro" id="IPR020846">
    <property type="entry name" value="MFS_dom"/>
</dbReference>
<dbReference type="SUPFAM" id="SSF103473">
    <property type="entry name" value="MFS general substrate transporter"/>
    <property type="match status" value="1"/>
</dbReference>
<keyword evidence="4 6" id="KW-1133">Transmembrane helix</keyword>
<feature type="transmembrane region" description="Helical" evidence="6">
    <location>
        <begin position="78"/>
        <end position="99"/>
    </location>
</feature>
<keyword evidence="3 6" id="KW-0812">Transmembrane</keyword>
<proteinExistence type="predicted"/>
<feature type="transmembrane region" description="Helical" evidence="6">
    <location>
        <begin position="430"/>
        <end position="448"/>
    </location>
</feature>
<comment type="caution">
    <text evidence="8">The sequence shown here is derived from an EMBL/GenBank/DDBJ whole genome shotgun (WGS) entry which is preliminary data.</text>
</comment>
<evidence type="ECO:0000256" key="6">
    <source>
        <dbReference type="SAM" id="Phobius"/>
    </source>
</evidence>
<dbReference type="Pfam" id="PF07690">
    <property type="entry name" value="MFS_1"/>
    <property type="match status" value="1"/>
</dbReference>
<evidence type="ECO:0000256" key="4">
    <source>
        <dbReference type="ARBA" id="ARBA00022989"/>
    </source>
</evidence>
<dbReference type="OrthoDB" id="9786665at2"/>
<feature type="transmembrane region" description="Helical" evidence="6">
    <location>
        <begin position="187"/>
        <end position="204"/>
    </location>
</feature>
<feature type="transmembrane region" description="Helical" evidence="6">
    <location>
        <begin position="395"/>
        <end position="418"/>
    </location>
</feature>
<dbReference type="Gene3D" id="1.20.1250.20">
    <property type="entry name" value="MFS general substrate transporter like domains"/>
    <property type="match status" value="2"/>
</dbReference>
<name>A0A4S8H738_9BACT</name>
<feature type="transmembrane region" description="Helical" evidence="6">
    <location>
        <begin position="346"/>
        <end position="363"/>
    </location>
</feature>
<dbReference type="InterPro" id="IPR050375">
    <property type="entry name" value="MFS_TsgA-like"/>
</dbReference>
<dbReference type="AlphaFoldDB" id="A0A4S8H738"/>
<evidence type="ECO:0000259" key="7">
    <source>
        <dbReference type="PROSITE" id="PS50850"/>
    </source>
</evidence>
<keyword evidence="5 6" id="KW-0472">Membrane</keyword>
<keyword evidence="2" id="KW-1003">Cell membrane</keyword>
<feature type="transmembrane region" description="Helical" evidence="6">
    <location>
        <begin position="105"/>
        <end position="124"/>
    </location>
</feature>
<dbReference type="GO" id="GO:0022857">
    <property type="term" value="F:transmembrane transporter activity"/>
    <property type="evidence" value="ECO:0007669"/>
    <property type="project" value="InterPro"/>
</dbReference>
<gene>
    <name evidence="8" type="ORF">FAM09_30310</name>
</gene>
<keyword evidence="9" id="KW-1185">Reference proteome</keyword>
<sequence>MSQQTKWSQFAVLISVFFFWGFVAASNDILIPVFREKLHLEAWQGQMISFAFYVAYTVGSVIYFLVSKATGGDILNKLGYKNGIALGLFISALGTLLFYPAAETQSFLIMITGLFIVGLGFSLQQTAANPLAIVMGDPKTGSQRLSLAGGINNLGTTLGPVIVSLAIFGSVTGAKQVADIGAVKTPYLVLGAAFILVAIIFKLSPIPNKIEHHEDIELDLDKSSEVAAKPMMPASNHSSALAYPQLLLGMIGIFVYVGVEVATASNLPQFMTEHLKDENGLAFPTENIAPWVSLYWASLMMGRWTSSIGAFNLSAGVKSVLRFIMPYLAFGVFLLINKIANHDITPFYIYAGVIVALIIGDLLSKGNPARQLLIFSAFGMAGLIIGMIAEGWVSVYAFTSVGLFCSTLWPCIFTLAIAGLGGKTNEGATFLIMMIMGGAFISLLQGWLADEKMLGIQASFIVGVLCFAYLAFYAIRAKAILKSQGIDYDKLESGGAH</sequence>
<dbReference type="InterPro" id="IPR036259">
    <property type="entry name" value="MFS_trans_sf"/>
</dbReference>
<dbReference type="InterPro" id="IPR011701">
    <property type="entry name" value="MFS"/>
</dbReference>
<feature type="transmembrane region" description="Helical" evidence="6">
    <location>
        <begin position="320"/>
        <end position="340"/>
    </location>
</feature>
<evidence type="ECO:0000313" key="8">
    <source>
        <dbReference type="EMBL" id="THU30453.1"/>
    </source>
</evidence>
<dbReference type="GO" id="GO:0005886">
    <property type="term" value="C:plasma membrane"/>
    <property type="evidence" value="ECO:0007669"/>
    <property type="project" value="UniProtKB-SubCell"/>
</dbReference>